<dbReference type="InterPro" id="IPR015943">
    <property type="entry name" value="WD40/YVTN_repeat-like_dom_sf"/>
</dbReference>
<keyword evidence="1 7" id="KW-0853">WD repeat</keyword>
<dbReference type="SMART" id="SM00320">
    <property type="entry name" value="WD40"/>
    <property type="match status" value="12"/>
</dbReference>
<dbReference type="PROSITE" id="PS50178">
    <property type="entry name" value="ZF_FYVE"/>
    <property type="match status" value="1"/>
</dbReference>
<dbReference type="Gene3D" id="3.30.40.10">
    <property type="entry name" value="Zinc/RING finger domain, C3HC4 (zinc finger)"/>
    <property type="match status" value="1"/>
</dbReference>
<dbReference type="InterPro" id="IPR036322">
    <property type="entry name" value="WD40_repeat_dom_sf"/>
</dbReference>
<evidence type="ECO:0000256" key="7">
    <source>
        <dbReference type="PROSITE-ProRule" id="PRU00221"/>
    </source>
</evidence>
<feature type="region of interest" description="Disordered" evidence="8">
    <location>
        <begin position="36"/>
        <end position="68"/>
    </location>
</feature>
<name>A0AAN9TP07_9HEMI</name>
<evidence type="ECO:0000256" key="4">
    <source>
        <dbReference type="ARBA" id="ARBA00022771"/>
    </source>
</evidence>
<evidence type="ECO:0000256" key="5">
    <source>
        <dbReference type="ARBA" id="ARBA00022833"/>
    </source>
</evidence>
<dbReference type="PANTHER" id="PTHR46189">
    <property type="entry name" value="LD41958P"/>
    <property type="match status" value="1"/>
</dbReference>
<dbReference type="SUPFAM" id="SSF57903">
    <property type="entry name" value="FYVE/PHD zinc finger"/>
    <property type="match status" value="1"/>
</dbReference>
<reference evidence="10 11" key="1">
    <citation type="submission" date="2024-03" db="EMBL/GenBank/DDBJ databases">
        <title>Adaptation during the transition from Ophiocordyceps entomopathogen to insect associate is accompanied by gene loss and intensified selection.</title>
        <authorList>
            <person name="Ward C.M."/>
            <person name="Onetto C.A."/>
            <person name="Borneman A.R."/>
        </authorList>
    </citation>
    <scope>NUCLEOTIDE SEQUENCE [LARGE SCALE GENOMIC DNA]</scope>
    <source>
        <strain evidence="10">AWRI1</strain>
        <tissue evidence="10">Single Adult Female</tissue>
    </source>
</reference>
<evidence type="ECO:0000256" key="2">
    <source>
        <dbReference type="ARBA" id="ARBA00022723"/>
    </source>
</evidence>
<dbReference type="InterPro" id="IPR000306">
    <property type="entry name" value="Znf_FYVE"/>
</dbReference>
<evidence type="ECO:0000313" key="10">
    <source>
        <dbReference type="EMBL" id="KAK7597851.1"/>
    </source>
</evidence>
<dbReference type="Pfam" id="PF00400">
    <property type="entry name" value="WD40"/>
    <property type="match status" value="3"/>
</dbReference>
<evidence type="ECO:0000259" key="9">
    <source>
        <dbReference type="PROSITE" id="PS50178"/>
    </source>
</evidence>
<dbReference type="Gene3D" id="2.130.10.10">
    <property type="entry name" value="YVTN repeat-like/Quinoprotein amine dehydrogenase"/>
    <property type="match status" value="3"/>
</dbReference>
<keyword evidence="3" id="KW-0677">Repeat</keyword>
<protein>
    <recommendedName>
        <fullName evidence="9">FYVE-type domain-containing protein</fullName>
    </recommendedName>
</protein>
<dbReference type="InterPro" id="IPR011047">
    <property type="entry name" value="Quinoprotein_ADH-like_sf"/>
</dbReference>
<keyword evidence="2" id="KW-0479">Metal-binding</keyword>
<feature type="repeat" description="WD" evidence="7">
    <location>
        <begin position="695"/>
        <end position="729"/>
    </location>
</feature>
<evidence type="ECO:0000256" key="8">
    <source>
        <dbReference type="SAM" id="MobiDB-lite"/>
    </source>
</evidence>
<dbReference type="GO" id="GO:0005769">
    <property type="term" value="C:early endosome"/>
    <property type="evidence" value="ECO:0007669"/>
    <property type="project" value="TreeGrafter"/>
</dbReference>
<feature type="domain" description="FYVE-type" evidence="9">
    <location>
        <begin position="738"/>
        <end position="809"/>
    </location>
</feature>
<dbReference type="InterPro" id="IPR042234">
    <property type="entry name" value="WDFY1/WDFY2"/>
</dbReference>
<keyword evidence="5" id="KW-0862">Zinc</keyword>
<feature type="repeat" description="WD" evidence="7">
    <location>
        <begin position="652"/>
        <end position="685"/>
    </location>
</feature>
<evidence type="ECO:0000256" key="3">
    <source>
        <dbReference type="ARBA" id="ARBA00022737"/>
    </source>
</evidence>
<keyword evidence="11" id="KW-1185">Reference proteome</keyword>
<dbReference type="AlphaFoldDB" id="A0AAN9TP07"/>
<dbReference type="PROSITE" id="PS50082">
    <property type="entry name" value="WD_REPEATS_2"/>
    <property type="match status" value="2"/>
</dbReference>
<dbReference type="PROSITE" id="PS50294">
    <property type="entry name" value="WD_REPEATS_REGION"/>
    <property type="match status" value="2"/>
</dbReference>
<dbReference type="EMBL" id="JBBCAQ010000017">
    <property type="protein sequence ID" value="KAK7597851.1"/>
    <property type="molecule type" value="Genomic_DNA"/>
</dbReference>
<sequence length="856" mass="95517">MSGQRKKKKLQIPTDDPAEEARLEKLVLGKQHGLSEVLQNVNEKPPESDTSIADDKSKIKSQKKAAWIDEDDAAHEIPSKLRKFATSKSEDSYQEVLRRQYQRNSGNPSWANISEASRKSALDDDVDEMMRCGNLLGKSSGLPKDILAFKKVDDLNKETRIEGPFINAVEFHPTATVALIAGSSGIVSIVQVNGTSNSKLQTVKFRKFSITCAHFSTNGEEFIVSSKNSRSFFYYDMLQGKSFQIAMHHSIGRFDMSKFRMSPDGKFIAICGKFGTIHLLSAKTKEWICDLKMNDHVFDLSFSNDGRRMYSYSDKGEIYEWDMTNRYCIRKMFDEGCIKGLSLALSPSGQILATGSSSGIVNLYETPLKNDYLTPSKVIKNLVTPITEMCFNNSSEILAIASDDKKNAIRLVHFPSMTVFSNFPGSTSIGRPRVTSFSPLGGYFAVGTGHQAVLLYSSGFSNDRQFSNKKLVLIAKLEGCRDDVNQAILIPGIEGVISVSNDRSVRVWLRRDSGQYWPSIYQDLNSAATCLYYSPPTRYLLIGLDNGLIVEFSISDDFNHISQIREVPAHQSRVAGVYYNVVSDWVISIGRDKVLQYYERPSGKSINSYISNASCTALAFDSDSSHAFIGDYSGQITMLKLDNIGIKVITTLKGHSGSIQSLTWDSNSRLLFSGSFDQSVVAWDIGGQKGTAYELQGHRGKVSAICYAPEKRVLISGGEDSVVICWDMSVPRQETHPWTESDTCQLCSRPFFWNLRAMMDQKQLGIRQHHCRGCGRAVCDKCSENRSVIPIMGFESPIRVCDTCNVHLKEADLTSLATFHDAKHSIVFMDLDETKRKLLTVGQDRLIKIWDASVLL</sequence>
<dbReference type="InterPro" id="IPR019775">
    <property type="entry name" value="WD40_repeat_CS"/>
</dbReference>
<organism evidence="10 11">
    <name type="scientific">Parthenolecanium corni</name>
    <dbReference type="NCBI Taxonomy" id="536013"/>
    <lineage>
        <taxon>Eukaryota</taxon>
        <taxon>Metazoa</taxon>
        <taxon>Ecdysozoa</taxon>
        <taxon>Arthropoda</taxon>
        <taxon>Hexapoda</taxon>
        <taxon>Insecta</taxon>
        <taxon>Pterygota</taxon>
        <taxon>Neoptera</taxon>
        <taxon>Paraneoptera</taxon>
        <taxon>Hemiptera</taxon>
        <taxon>Sternorrhyncha</taxon>
        <taxon>Coccoidea</taxon>
        <taxon>Coccidae</taxon>
        <taxon>Parthenolecanium</taxon>
    </lineage>
</organism>
<dbReference type="InterPro" id="IPR001680">
    <property type="entry name" value="WD40_rpt"/>
</dbReference>
<accession>A0AAN9TP07</accession>
<dbReference type="PANTHER" id="PTHR46189:SF1">
    <property type="entry name" value="LD41958P"/>
    <property type="match status" value="1"/>
</dbReference>
<proteinExistence type="predicted"/>
<dbReference type="FunFam" id="3.30.40.10:FF:000105">
    <property type="entry name" value="WD repeat and FYVE domain-containing protein 2"/>
    <property type="match status" value="1"/>
</dbReference>
<dbReference type="SMART" id="SM00064">
    <property type="entry name" value="FYVE"/>
    <property type="match status" value="1"/>
</dbReference>
<dbReference type="InterPro" id="IPR017455">
    <property type="entry name" value="Znf_FYVE-rel"/>
</dbReference>
<gene>
    <name evidence="10" type="ORF">V9T40_010076</name>
</gene>
<comment type="caution">
    <text evidence="10">The sequence shown here is derived from an EMBL/GenBank/DDBJ whole genome shotgun (WGS) entry which is preliminary data.</text>
</comment>
<dbReference type="GO" id="GO:0008270">
    <property type="term" value="F:zinc ion binding"/>
    <property type="evidence" value="ECO:0007669"/>
    <property type="project" value="UniProtKB-KW"/>
</dbReference>
<evidence type="ECO:0000256" key="1">
    <source>
        <dbReference type="ARBA" id="ARBA00022574"/>
    </source>
</evidence>
<evidence type="ECO:0000313" key="11">
    <source>
        <dbReference type="Proteomes" id="UP001367676"/>
    </source>
</evidence>
<dbReference type="PROSITE" id="PS00678">
    <property type="entry name" value="WD_REPEATS_1"/>
    <property type="match status" value="2"/>
</dbReference>
<dbReference type="CDD" id="cd15718">
    <property type="entry name" value="FYVE_WDFY1_like"/>
    <property type="match status" value="1"/>
</dbReference>
<dbReference type="SUPFAM" id="SSF50978">
    <property type="entry name" value="WD40 repeat-like"/>
    <property type="match status" value="1"/>
</dbReference>
<dbReference type="SUPFAM" id="SSF50998">
    <property type="entry name" value="Quinoprotein alcohol dehydrogenase-like"/>
    <property type="match status" value="1"/>
</dbReference>
<dbReference type="Pfam" id="PF01363">
    <property type="entry name" value="FYVE"/>
    <property type="match status" value="1"/>
</dbReference>
<keyword evidence="4 6" id="KW-0863">Zinc-finger</keyword>
<evidence type="ECO:0000256" key="6">
    <source>
        <dbReference type="PROSITE-ProRule" id="PRU00091"/>
    </source>
</evidence>
<dbReference type="InterPro" id="IPR013083">
    <property type="entry name" value="Znf_RING/FYVE/PHD"/>
</dbReference>
<dbReference type="InterPro" id="IPR011011">
    <property type="entry name" value="Znf_FYVE_PHD"/>
</dbReference>
<dbReference type="Proteomes" id="UP001367676">
    <property type="component" value="Unassembled WGS sequence"/>
</dbReference>